<reference evidence="2 3" key="1">
    <citation type="submission" date="2023-01" db="EMBL/GenBank/DDBJ databases">
        <title>Analysis of 21 Apiospora genomes using comparative genomics revels a genus with tremendous synthesis potential of carbohydrate active enzymes and secondary metabolites.</title>
        <authorList>
            <person name="Sorensen T."/>
        </authorList>
    </citation>
    <scope>NUCLEOTIDE SEQUENCE [LARGE SCALE GENOMIC DNA]</scope>
    <source>
        <strain evidence="2 3">CBS 83171</strain>
    </source>
</reference>
<dbReference type="EMBL" id="JAQQWM010000005">
    <property type="protein sequence ID" value="KAK8063145.1"/>
    <property type="molecule type" value="Genomic_DNA"/>
</dbReference>
<evidence type="ECO:0000256" key="1">
    <source>
        <dbReference type="SAM" id="MobiDB-lite"/>
    </source>
</evidence>
<organism evidence="2 3">
    <name type="scientific">Apiospora saccharicola</name>
    <dbReference type="NCBI Taxonomy" id="335842"/>
    <lineage>
        <taxon>Eukaryota</taxon>
        <taxon>Fungi</taxon>
        <taxon>Dikarya</taxon>
        <taxon>Ascomycota</taxon>
        <taxon>Pezizomycotina</taxon>
        <taxon>Sordariomycetes</taxon>
        <taxon>Xylariomycetidae</taxon>
        <taxon>Amphisphaeriales</taxon>
        <taxon>Apiosporaceae</taxon>
        <taxon>Apiospora</taxon>
    </lineage>
</organism>
<evidence type="ECO:0000313" key="3">
    <source>
        <dbReference type="Proteomes" id="UP001446871"/>
    </source>
</evidence>
<comment type="caution">
    <text evidence="2">The sequence shown here is derived from an EMBL/GenBank/DDBJ whole genome shotgun (WGS) entry which is preliminary data.</text>
</comment>
<feature type="compositionally biased region" description="Polar residues" evidence="1">
    <location>
        <begin position="33"/>
        <end position="49"/>
    </location>
</feature>
<evidence type="ECO:0000313" key="2">
    <source>
        <dbReference type="EMBL" id="KAK8063145.1"/>
    </source>
</evidence>
<gene>
    <name evidence="2" type="ORF">PG996_007797</name>
</gene>
<accession>A0ABR1UW67</accession>
<dbReference type="Proteomes" id="UP001446871">
    <property type="component" value="Unassembled WGS sequence"/>
</dbReference>
<proteinExistence type="predicted"/>
<feature type="compositionally biased region" description="Basic and acidic residues" evidence="1">
    <location>
        <begin position="23"/>
        <end position="32"/>
    </location>
</feature>
<keyword evidence="3" id="KW-1185">Reference proteome</keyword>
<sequence>MQPPQDVQKDKAKHHVRSTRGTCIKESEKTTGEDTSTAEENSAGITLNGDTDADANADADADRRRSSNTVEPGMELRFYQSTRLCSLFQIFALLSSGDVGLTSVLQQLYDGVALDDGLSDEDGVEGQFGGSGFK</sequence>
<protein>
    <submittedName>
        <fullName evidence="2">Uncharacterized protein</fullName>
    </submittedName>
</protein>
<name>A0ABR1UW67_9PEZI</name>
<feature type="region of interest" description="Disordered" evidence="1">
    <location>
        <begin position="1"/>
        <end position="70"/>
    </location>
</feature>